<accession>A0A0J8DWH6</accession>
<organism evidence="1 2">
    <name type="scientific">Beta vulgaris subsp. vulgaris</name>
    <name type="common">Beet</name>
    <dbReference type="NCBI Taxonomy" id="3555"/>
    <lineage>
        <taxon>Eukaryota</taxon>
        <taxon>Viridiplantae</taxon>
        <taxon>Streptophyta</taxon>
        <taxon>Embryophyta</taxon>
        <taxon>Tracheophyta</taxon>
        <taxon>Spermatophyta</taxon>
        <taxon>Magnoliopsida</taxon>
        <taxon>eudicotyledons</taxon>
        <taxon>Gunneridae</taxon>
        <taxon>Pentapetalae</taxon>
        <taxon>Caryophyllales</taxon>
        <taxon>Chenopodiaceae</taxon>
        <taxon>Betoideae</taxon>
        <taxon>Beta</taxon>
    </lineage>
</organism>
<dbReference type="AlphaFoldDB" id="A0A0J8DWH6"/>
<reference evidence="1 2" key="1">
    <citation type="journal article" date="2014" name="Nature">
        <title>The genome of the recently domesticated crop plant sugar beet (Beta vulgaris).</title>
        <authorList>
            <person name="Dohm J.C."/>
            <person name="Minoche A.E."/>
            <person name="Holtgrawe D."/>
            <person name="Capella-Gutierrez S."/>
            <person name="Zakrzewski F."/>
            <person name="Tafer H."/>
            <person name="Rupp O."/>
            <person name="Sorensen T.R."/>
            <person name="Stracke R."/>
            <person name="Reinhardt R."/>
            <person name="Goesmann A."/>
            <person name="Kraft T."/>
            <person name="Schulz B."/>
            <person name="Stadler P.F."/>
            <person name="Schmidt T."/>
            <person name="Gabaldon T."/>
            <person name="Lehrach H."/>
            <person name="Weisshaar B."/>
            <person name="Himmelbauer H."/>
        </authorList>
    </citation>
    <scope>NUCLEOTIDE SEQUENCE [LARGE SCALE GENOMIC DNA]</scope>
    <source>
        <tissue evidence="1">Taproot</tissue>
    </source>
</reference>
<gene>
    <name evidence="1" type="ORF">BVRB_011300</name>
</gene>
<protein>
    <submittedName>
        <fullName evidence="1">Uncharacterized protein</fullName>
    </submittedName>
</protein>
<dbReference type="Proteomes" id="UP000035740">
    <property type="component" value="Unassembled WGS sequence"/>
</dbReference>
<dbReference type="Gramene" id="KMS95210">
    <property type="protein sequence ID" value="KMS95210"/>
    <property type="gene ID" value="BVRB_011300"/>
</dbReference>
<evidence type="ECO:0000313" key="1">
    <source>
        <dbReference type="EMBL" id="KMS95210.1"/>
    </source>
</evidence>
<name>A0A0J8DWH6_BETVV</name>
<evidence type="ECO:0000313" key="2">
    <source>
        <dbReference type="Proteomes" id="UP000035740"/>
    </source>
</evidence>
<keyword evidence="2" id="KW-1185">Reference proteome</keyword>
<sequence>MKKGGISSLQHHKESEIIAQFVLPCRTTAAIFYLVTTSTTCDCRLLT</sequence>
<proteinExistence type="predicted"/>
<dbReference type="EMBL" id="KQ090516">
    <property type="protein sequence ID" value="KMS95210.1"/>
    <property type="molecule type" value="Genomic_DNA"/>
</dbReference>